<keyword evidence="3" id="KW-1185">Reference proteome</keyword>
<protein>
    <submittedName>
        <fullName evidence="2">Luc7 protein</fullName>
    </submittedName>
</protein>
<dbReference type="GO" id="GO:0003729">
    <property type="term" value="F:mRNA binding"/>
    <property type="evidence" value="ECO:0007669"/>
    <property type="project" value="InterPro"/>
</dbReference>
<dbReference type="GO" id="GO:0005685">
    <property type="term" value="C:U1 snRNP"/>
    <property type="evidence" value="ECO:0007669"/>
    <property type="project" value="InterPro"/>
</dbReference>
<comment type="caution">
    <text evidence="2">The sequence shown here is derived from an EMBL/GenBank/DDBJ whole genome shotgun (WGS) entry which is preliminary data.</text>
</comment>
<dbReference type="EMBL" id="BTGB01000009">
    <property type="protein sequence ID" value="GMM48772.1"/>
    <property type="molecule type" value="Genomic_DNA"/>
</dbReference>
<dbReference type="InterPro" id="IPR004882">
    <property type="entry name" value="Luc7-rel"/>
</dbReference>
<dbReference type="GO" id="GO:0006376">
    <property type="term" value="P:mRNA splice site recognition"/>
    <property type="evidence" value="ECO:0007669"/>
    <property type="project" value="InterPro"/>
</dbReference>
<name>A0AAV5RCU6_PICKL</name>
<reference evidence="2 3" key="1">
    <citation type="journal article" date="2023" name="Elife">
        <title>Identification of key yeast species and microbe-microbe interactions impacting larval growth of Drosophila in the wild.</title>
        <authorList>
            <person name="Mure A."/>
            <person name="Sugiura Y."/>
            <person name="Maeda R."/>
            <person name="Honda K."/>
            <person name="Sakurai N."/>
            <person name="Takahashi Y."/>
            <person name="Watada M."/>
            <person name="Katoh T."/>
            <person name="Gotoh A."/>
            <person name="Gotoh Y."/>
            <person name="Taniguchi I."/>
            <person name="Nakamura K."/>
            <person name="Hayashi T."/>
            <person name="Katayama T."/>
            <person name="Uemura T."/>
            <person name="Hattori Y."/>
        </authorList>
    </citation>
    <scope>NUCLEOTIDE SEQUENCE [LARGE SCALE GENOMIC DNA]</scope>
    <source>
        <strain evidence="2 3">PK-24</strain>
    </source>
</reference>
<accession>A0AAV5RCU6</accession>
<dbReference type="AlphaFoldDB" id="A0AAV5RCU6"/>
<dbReference type="Pfam" id="PF03194">
    <property type="entry name" value="LUC7"/>
    <property type="match status" value="2"/>
</dbReference>
<comment type="similarity">
    <text evidence="1">Belongs to the Luc7 family.</text>
</comment>
<organism evidence="2 3">
    <name type="scientific">Pichia kluyveri</name>
    <name type="common">Yeast</name>
    <dbReference type="NCBI Taxonomy" id="36015"/>
    <lineage>
        <taxon>Eukaryota</taxon>
        <taxon>Fungi</taxon>
        <taxon>Dikarya</taxon>
        <taxon>Ascomycota</taxon>
        <taxon>Saccharomycotina</taxon>
        <taxon>Pichiomycetes</taxon>
        <taxon>Pichiales</taxon>
        <taxon>Pichiaceae</taxon>
        <taxon>Pichia</taxon>
    </lineage>
</organism>
<sequence>MQVTEREIQRENINKLFGTIKRTIPNRPGVINKICPCFIFDVCPYELLKNTRESMGECPKLHIRKPPNDELREECKKELKKLIDSCDERIYSNLIRNQLINNKDDNEITTDEDDEMEMMIKGGFLNKVLDKCIDNGNKRDIELIVPSNVIICEICGASMLRIDTDRRLIDHFGGKLHRAYADMRNMLKE</sequence>
<gene>
    <name evidence="2" type="ORF">DAPK24_053700</name>
</gene>
<evidence type="ECO:0000313" key="3">
    <source>
        <dbReference type="Proteomes" id="UP001378960"/>
    </source>
</evidence>
<dbReference type="PANTHER" id="PTHR12375">
    <property type="entry name" value="RNA-BINDING PROTEIN LUC7-RELATED"/>
    <property type="match status" value="1"/>
</dbReference>
<evidence type="ECO:0000313" key="2">
    <source>
        <dbReference type="EMBL" id="GMM48772.1"/>
    </source>
</evidence>
<dbReference type="Proteomes" id="UP001378960">
    <property type="component" value="Unassembled WGS sequence"/>
</dbReference>
<evidence type="ECO:0000256" key="1">
    <source>
        <dbReference type="ARBA" id="ARBA00005655"/>
    </source>
</evidence>
<proteinExistence type="inferred from homology"/>